<evidence type="ECO:0000256" key="3">
    <source>
        <dbReference type="ARBA" id="ARBA00012438"/>
    </source>
</evidence>
<dbReference type="SUPFAM" id="SSF55874">
    <property type="entry name" value="ATPase domain of HSP90 chaperone/DNA topoisomerase II/histidine kinase"/>
    <property type="match status" value="1"/>
</dbReference>
<keyword evidence="5" id="KW-0808">Transferase</keyword>
<keyword evidence="7 14" id="KW-0418">Kinase</keyword>
<dbReference type="Gene3D" id="3.30.565.10">
    <property type="entry name" value="Histidine kinase-like ATPase, C-terminal domain"/>
    <property type="match status" value="1"/>
</dbReference>
<sequence length="376" mass="40033">MLSRLTLRWRFTLLHTGVFLVAGALVVTMVYLQNRIVIARVTTLDAADLRGVGGPTSPAAATPSATRLLDAISIRRNDAIGTILTQWIVALAVMTLIVGVLAWWFTGRVLNRVHVITSQARRISTDNLHERIAVDGPADELKELSDTLDDLLSRLGDAFSTQARFIANASHELRTPLAVARTTLQVGLATTDPERVRRVRDELLRNNDRCIALINGLLTLARGEQGGRGHEPVSLDGVVTDVVREVSGACPADGPKVLVDAAEPCTVEGDPVLLAQLVRNLVDNAVRYNVPGGEVLVRLRSGGHLTVSNTGPVVGERDTERLFEPFHRGAGRTAHTGGAGLGLSIVRAVAVSHGGRAGARPLSGGGLEVDVHLPAT</sequence>
<dbReference type="SMART" id="SM00388">
    <property type="entry name" value="HisKA"/>
    <property type="match status" value="1"/>
</dbReference>
<evidence type="ECO:0000256" key="5">
    <source>
        <dbReference type="ARBA" id="ARBA00022679"/>
    </source>
</evidence>
<evidence type="ECO:0000313" key="14">
    <source>
        <dbReference type="EMBL" id="PRY32933.1"/>
    </source>
</evidence>
<dbReference type="GO" id="GO:0000155">
    <property type="term" value="F:phosphorelay sensor kinase activity"/>
    <property type="evidence" value="ECO:0007669"/>
    <property type="project" value="InterPro"/>
</dbReference>
<dbReference type="InterPro" id="IPR036097">
    <property type="entry name" value="HisK_dim/P_sf"/>
</dbReference>
<reference evidence="14 15" key="1">
    <citation type="submission" date="2018-03" db="EMBL/GenBank/DDBJ databases">
        <title>Genomic Encyclopedia of Archaeal and Bacterial Type Strains, Phase II (KMG-II): from individual species to whole genera.</title>
        <authorList>
            <person name="Goeker M."/>
        </authorList>
    </citation>
    <scope>NUCLEOTIDE SEQUENCE [LARGE SCALE GENOMIC DNA]</scope>
    <source>
        <strain evidence="14 15">DSM 45348</strain>
    </source>
</reference>
<feature type="transmembrane region" description="Helical" evidence="11">
    <location>
        <begin position="12"/>
        <end position="32"/>
    </location>
</feature>
<keyword evidence="4" id="KW-0597">Phosphoprotein</keyword>
<comment type="subcellular location">
    <subcellularLocation>
        <location evidence="2">Cell membrane</location>
    </subcellularLocation>
</comment>
<evidence type="ECO:0000256" key="9">
    <source>
        <dbReference type="ARBA" id="ARBA00023012"/>
    </source>
</evidence>
<dbReference type="PANTHER" id="PTHR45436">
    <property type="entry name" value="SENSOR HISTIDINE KINASE YKOH"/>
    <property type="match status" value="1"/>
</dbReference>
<evidence type="ECO:0000256" key="2">
    <source>
        <dbReference type="ARBA" id="ARBA00004236"/>
    </source>
</evidence>
<evidence type="ECO:0000256" key="4">
    <source>
        <dbReference type="ARBA" id="ARBA00022553"/>
    </source>
</evidence>
<feature type="domain" description="Histidine kinase" evidence="12">
    <location>
        <begin position="168"/>
        <end position="376"/>
    </location>
</feature>
<keyword evidence="9" id="KW-0902">Two-component regulatory system</keyword>
<dbReference type="InterPro" id="IPR036890">
    <property type="entry name" value="HATPase_C_sf"/>
</dbReference>
<protein>
    <recommendedName>
        <fullName evidence="3">histidine kinase</fullName>
        <ecNumber evidence="3">2.7.13.3</ecNumber>
    </recommendedName>
</protein>
<dbReference type="Proteomes" id="UP000239209">
    <property type="component" value="Unassembled WGS sequence"/>
</dbReference>
<evidence type="ECO:0000256" key="6">
    <source>
        <dbReference type="ARBA" id="ARBA00022692"/>
    </source>
</evidence>
<dbReference type="CDD" id="cd06225">
    <property type="entry name" value="HAMP"/>
    <property type="match status" value="1"/>
</dbReference>
<evidence type="ECO:0000256" key="8">
    <source>
        <dbReference type="ARBA" id="ARBA00022989"/>
    </source>
</evidence>
<dbReference type="Pfam" id="PF02518">
    <property type="entry name" value="HATPase_c"/>
    <property type="match status" value="1"/>
</dbReference>
<dbReference type="GO" id="GO:0005886">
    <property type="term" value="C:plasma membrane"/>
    <property type="evidence" value="ECO:0007669"/>
    <property type="project" value="UniProtKB-SubCell"/>
</dbReference>
<dbReference type="EMBL" id="PVZG01000001">
    <property type="protein sequence ID" value="PRY32933.1"/>
    <property type="molecule type" value="Genomic_DNA"/>
</dbReference>
<evidence type="ECO:0000259" key="12">
    <source>
        <dbReference type="PROSITE" id="PS50109"/>
    </source>
</evidence>
<dbReference type="RefSeq" id="WP_211303590.1">
    <property type="nucleotide sequence ID" value="NZ_PVZG01000001.1"/>
</dbReference>
<dbReference type="PROSITE" id="PS50109">
    <property type="entry name" value="HIS_KIN"/>
    <property type="match status" value="1"/>
</dbReference>
<dbReference type="InterPro" id="IPR005467">
    <property type="entry name" value="His_kinase_dom"/>
</dbReference>
<keyword evidence="10 11" id="KW-0472">Membrane</keyword>
<comment type="catalytic activity">
    <reaction evidence="1">
        <text>ATP + protein L-histidine = ADP + protein N-phospho-L-histidine.</text>
        <dbReference type="EC" id="2.7.13.3"/>
    </reaction>
</comment>
<dbReference type="InterPro" id="IPR003661">
    <property type="entry name" value="HisK_dim/P_dom"/>
</dbReference>
<dbReference type="Gene3D" id="6.10.340.10">
    <property type="match status" value="1"/>
</dbReference>
<dbReference type="InterPro" id="IPR003660">
    <property type="entry name" value="HAMP_dom"/>
</dbReference>
<feature type="domain" description="HAMP" evidence="13">
    <location>
        <begin position="107"/>
        <end position="160"/>
    </location>
</feature>
<dbReference type="EC" id="2.7.13.3" evidence="3"/>
<evidence type="ECO:0000259" key="13">
    <source>
        <dbReference type="PROSITE" id="PS50885"/>
    </source>
</evidence>
<dbReference type="InterPro" id="IPR003594">
    <property type="entry name" value="HATPase_dom"/>
</dbReference>
<dbReference type="InterPro" id="IPR050428">
    <property type="entry name" value="TCS_sensor_his_kinase"/>
</dbReference>
<evidence type="ECO:0000256" key="1">
    <source>
        <dbReference type="ARBA" id="ARBA00000085"/>
    </source>
</evidence>
<name>A0A2T0SHU2_9ACTN</name>
<dbReference type="AlphaFoldDB" id="A0A2T0SHU2"/>
<dbReference type="PANTHER" id="PTHR45436:SF5">
    <property type="entry name" value="SENSOR HISTIDINE KINASE TRCS"/>
    <property type="match status" value="1"/>
</dbReference>
<dbReference type="InterPro" id="IPR004358">
    <property type="entry name" value="Sig_transdc_His_kin-like_C"/>
</dbReference>
<evidence type="ECO:0000256" key="7">
    <source>
        <dbReference type="ARBA" id="ARBA00022777"/>
    </source>
</evidence>
<keyword evidence="8 11" id="KW-1133">Transmembrane helix</keyword>
<dbReference type="CDD" id="cd00082">
    <property type="entry name" value="HisKA"/>
    <property type="match status" value="1"/>
</dbReference>
<dbReference type="PRINTS" id="PR00344">
    <property type="entry name" value="BCTRLSENSOR"/>
</dbReference>
<evidence type="ECO:0000256" key="10">
    <source>
        <dbReference type="ARBA" id="ARBA00023136"/>
    </source>
</evidence>
<dbReference type="SUPFAM" id="SSF47384">
    <property type="entry name" value="Homodimeric domain of signal transducing histidine kinase"/>
    <property type="match status" value="1"/>
</dbReference>
<dbReference type="PROSITE" id="PS50885">
    <property type="entry name" value="HAMP"/>
    <property type="match status" value="1"/>
</dbReference>
<evidence type="ECO:0000256" key="11">
    <source>
        <dbReference type="SAM" id="Phobius"/>
    </source>
</evidence>
<gene>
    <name evidence="14" type="ORF">CLV70_10192</name>
</gene>
<dbReference type="SMART" id="SM00387">
    <property type="entry name" value="HATPase_c"/>
    <property type="match status" value="1"/>
</dbReference>
<feature type="transmembrane region" description="Helical" evidence="11">
    <location>
        <begin position="83"/>
        <end position="105"/>
    </location>
</feature>
<organism evidence="14 15">
    <name type="scientific">Pseudosporangium ferrugineum</name>
    <dbReference type="NCBI Taxonomy" id="439699"/>
    <lineage>
        <taxon>Bacteria</taxon>
        <taxon>Bacillati</taxon>
        <taxon>Actinomycetota</taxon>
        <taxon>Actinomycetes</taxon>
        <taxon>Micromonosporales</taxon>
        <taxon>Micromonosporaceae</taxon>
        <taxon>Pseudosporangium</taxon>
    </lineage>
</organism>
<accession>A0A2T0SHU2</accession>
<comment type="caution">
    <text evidence="14">The sequence shown here is derived from an EMBL/GenBank/DDBJ whole genome shotgun (WGS) entry which is preliminary data.</text>
</comment>
<keyword evidence="6 11" id="KW-0812">Transmembrane</keyword>
<evidence type="ECO:0000313" key="15">
    <source>
        <dbReference type="Proteomes" id="UP000239209"/>
    </source>
</evidence>
<proteinExistence type="predicted"/>
<keyword evidence="15" id="KW-1185">Reference proteome</keyword>
<dbReference type="Pfam" id="PF00512">
    <property type="entry name" value="HisKA"/>
    <property type="match status" value="1"/>
</dbReference>
<dbReference type="Pfam" id="PF00672">
    <property type="entry name" value="HAMP"/>
    <property type="match status" value="1"/>
</dbReference>
<dbReference type="SMART" id="SM00304">
    <property type="entry name" value="HAMP"/>
    <property type="match status" value="1"/>
</dbReference>
<dbReference type="Gene3D" id="1.10.287.130">
    <property type="match status" value="1"/>
</dbReference>